<dbReference type="Gene3D" id="3.90.550.10">
    <property type="entry name" value="Spore Coat Polysaccharide Biosynthesis Protein SpsA, Chain A"/>
    <property type="match status" value="1"/>
</dbReference>
<dbReference type="RefSeq" id="XP_008794285.2">
    <property type="nucleotide sequence ID" value="XM_008796063.4"/>
</dbReference>
<feature type="signal peptide" evidence="7">
    <location>
        <begin position="1"/>
        <end position="37"/>
    </location>
</feature>
<feature type="chain" id="PRO_5034055478" evidence="7">
    <location>
        <begin position="38"/>
        <end position="312"/>
    </location>
</feature>
<comment type="subcellular location">
    <subcellularLocation>
        <location evidence="1">Golgi apparatus membrane</location>
        <topology evidence="1">Single-pass type II membrane protein</topology>
    </subcellularLocation>
</comment>
<proteinExistence type="inferred from homology"/>
<dbReference type="InterPro" id="IPR008630">
    <property type="entry name" value="Glyco_trans_34"/>
</dbReference>
<dbReference type="PANTHER" id="PTHR31306:SF4">
    <property type="entry name" value="ALPHA-1,2-GALACTOSYLTRANSFERASE"/>
    <property type="match status" value="1"/>
</dbReference>
<sequence>MAPRPPVRSTKSRGPNRRLWLLLSLPLLALVSLQAAAAILRRANALGRRCAAPAVAEYSGRAPPDPRPRIAIVSFSAEENSRGVGGGGRRSFRGVMDAVGGNKRAYAERMGYDFIDARRLVDPSRPPNWSKILAIRSHLRHYDWLFWNDADTLVTNPDISLESILNVAIGYSDLKASPDLVVTEDFNGVNSGVFFFRRSEWSEKFLDTWWNQTSFVRFGSTLSGDNAAMKHLIDSLPSEELRDHVRVSPMQCLFNSYPWFPTWKNAHRLISSPLTTWRGAYSDGDFMVHLAGLDEKKKWVAKILRELREGGR</sequence>
<dbReference type="SUPFAM" id="SSF53448">
    <property type="entry name" value="Nucleotide-diphospho-sugar transferases"/>
    <property type="match status" value="1"/>
</dbReference>
<comment type="similarity">
    <text evidence="2">Belongs to the glycosyltransferase 34 family.</text>
</comment>
<evidence type="ECO:0000256" key="7">
    <source>
        <dbReference type="SAM" id="SignalP"/>
    </source>
</evidence>
<keyword evidence="5" id="KW-0812">Transmembrane</keyword>
<dbReference type="Pfam" id="PF05637">
    <property type="entry name" value="Glyco_transf_34"/>
    <property type="match status" value="1"/>
</dbReference>
<dbReference type="Proteomes" id="UP000228380">
    <property type="component" value="Chromosome 5"/>
</dbReference>
<evidence type="ECO:0000256" key="2">
    <source>
        <dbReference type="ARBA" id="ARBA00005664"/>
    </source>
</evidence>
<evidence type="ECO:0000313" key="8">
    <source>
        <dbReference type="Proteomes" id="UP000228380"/>
    </source>
</evidence>
<evidence type="ECO:0000313" key="9">
    <source>
        <dbReference type="RefSeq" id="XP_008794285.2"/>
    </source>
</evidence>
<keyword evidence="3" id="KW-0328">Glycosyltransferase</keyword>
<dbReference type="GO" id="GO:0006487">
    <property type="term" value="P:protein N-linked glycosylation"/>
    <property type="evidence" value="ECO:0007669"/>
    <property type="project" value="TreeGrafter"/>
</dbReference>
<protein>
    <submittedName>
        <fullName evidence="9">Probable alpha-1,6-mannosyltransferase MNN10</fullName>
    </submittedName>
</protein>
<accession>A0A8B7C931</accession>
<name>A0A8B7C931_PHODC</name>
<dbReference type="GO" id="GO:0016757">
    <property type="term" value="F:glycosyltransferase activity"/>
    <property type="evidence" value="ECO:0007669"/>
    <property type="project" value="UniProtKB-KW"/>
</dbReference>
<dbReference type="OrthoDB" id="407658at2759"/>
<dbReference type="AlphaFoldDB" id="A0A8B7C931"/>
<organism evidence="8 9">
    <name type="scientific">Phoenix dactylifera</name>
    <name type="common">Date palm</name>
    <dbReference type="NCBI Taxonomy" id="42345"/>
    <lineage>
        <taxon>Eukaryota</taxon>
        <taxon>Viridiplantae</taxon>
        <taxon>Streptophyta</taxon>
        <taxon>Embryophyta</taxon>
        <taxon>Tracheophyta</taxon>
        <taxon>Spermatophyta</taxon>
        <taxon>Magnoliopsida</taxon>
        <taxon>Liliopsida</taxon>
        <taxon>Arecaceae</taxon>
        <taxon>Coryphoideae</taxon>
        <taxon>Phoeniceae</taxon>
        <taxon>Phoenix</taxon>
    </lineage>
</organism>
<dbReference type="PANTHER" id="PTHR31306">
    <property type="entry name" value="ALPHA-1,6-MANNOSYLTRANSFERASE MNN11-RELATED"/>
    <property type="match status" value="1"/>
</dbReference>
<dbReference type="GO" id="GO:0000139">
    <property type="term" value="C:Golgi membrane"/>
    <property type="evidence" value="ECO:0007669"/>
    <property type="project" value="UniProtKB-SubCell"/>
</dbReference>
<gene>
    <name evidence="9" type="primary">LOC103710374</name>
</gene>
<evidence type="ECO:0000256" key="6">
    <source>
        <dbReference type="ARBA" id="ARBA00023034"/>
    </source>
</evidence>
<dbReference type="GeneID" id="103710374"/>
<reference evidence="9" key="2">
    <citation type="submission" date="2025-08" db="UniProtKB">
        <authorList>
            <consortium name="RefSeq"/>
        </authorList>
    </citation>
    <scope>IDENTIFICATION</scope>
    <source>
        <tissue evidence="9">Young leaves</tissue>
    </source>
</reference>
<keyword evidence="5" id="KW-0735">Signal-anchor</keyword>
<keyword evidence="6" id="KW-0333">Golgi apparatus</keyword>
<dbReference type="KEGG" id="pda:103710374"/>
<evidence type="ECO:0000256" key="5">
    <source>
        <dbReference type="ARBA" id="ARBA00022968"/>
    </source>
</evidence>
<keyword evidence="4" id="KW-0808">Transferase</keyword>
<keyword evidence="7" id="KW-0732">Signal</keyword>
<keyword evidence="8" id="KW-1185">Reference proteome</keyword>
<dbReference type="InterPro" id="IPR029044">
    <property type="entry name" value="Nucleotide-diphossugar_trans"/>
</dbReference>
<evidence type="ECO:0000256" key="1">
    <source>
        <dbReference type="ARBA" id="ARBA00004323"/>
    </source>
</evidence>
<reference evidence="8" key="1">
    <citation type="journal article" date="2019" name="Nat. Commun.">
        <title>Genome-wide association mapping of date palm fruit traits.</title>
        <authorList>
            <person name="Hazzouri K.M."/>
            <person name="Gros-Balthazard M."/>
            <person name="Flowers J.M."/>
            <person name="Copetti D."/>
            <person name="Lemansour A."/>
            <person name="Lebrun M."/>
            <person name="Masmoudi K."/>
            <person name="Ferrand S."/>
            <person name="Dhar M.I."/>
            <person name="Fresquez Z.A."/>
            <person name="Rosas U."/>
            <person name="Zhang J."/>
            <person name="Talag J."/>
            <person name="Lee S."/>
            <person name="Kudrna D."/>
            <person name="Powell R.F."/>
            <person name="Leitch I.J."/>
            <person name="Krueger R.R."/>
            <person name="Wing R.A."/>
            <person name="Amiri K.M.A."/>
            <person name="Purugganan M.D."/>
        </authorList>
    </citation>
    <scope>NUCLEOTIDE SEQUENCE [LARGE SCALE GENOMIC DNA]</scope>
    <source>
        <strain evidence="8">cv. Khalas</strain>
    </source>
</reference>
<evidence type="ECO:0000256" key="3">
    <source>
        <dbReference type="ARBA" id="ARBA00022676"/>
    </source>
</evidence>
<evidence type="ECO:0000256" key="4">
    <source>
        <dbReference type="ARBA" id="ARBA00022679"/>
    </source>
</evidence>